<organism evidence="15 16">
    <name type="scientific">Rhodopila globiformis</name>
    <name type="common">Rhodopseudomonas globiformis</name>
    <dbReference type="NCBI Taxonomy" id="1071"/>
    <lineage>
        <taxon>Bacteria</taxon>
        <taxon>Pseudomonadati</taxon>
        <taxon>Pseudomonadota</taxon>
        <taxon>Alphaproteobacteria</taxon>
        <taxon>Acetobacterales</taxon>
        <taxon>Acetobacteraceae</taxon>
        <taxon>Rhodopila</taxon>
    </lineage>
</organism>
<dbReference type="InterPro" id="IPR036565">
    <property type="entry name" value="Mur-like_cat_sf"/>
</dbReference>
<evidence type="ECO:0000256" key="9">
    <source>
        <dbReference type="ARBA" id="ARBA00023316"/>
    </source>
</evidence>
<dbReference type="GO" id="GO:0005524">
    <property type="term" value="F:ATP binding"/>
    <property type="evidence" value="ECO:0007669"/>
    <property type="project" value="UniProtKB-UniRule"/>
</dbReference>
<dbReference type="SUPFAM" id="SSF53623">
    <property type="entry name" value="MurD-like peptide ligases, catalytic domain"/>
    <property type="match status" value="1"/>
</dbReference>
<reference evidence="15 16" key="1">
    <citation type="journal article" date="2018" name="Arch. Microbiol.">
        <title>New insights into the metabolic potential of the phototrophic purple bacterium Rhodopila globiformis DSM 161(T) from its draft genome sequence and evidence for a vanadium-dependent nitrogenase.</title>
        <authorList>
            <person name="Imhoff J.F."/>
            <person name="Rahn T."/>
            <person name="Kunzel S."/>
            <person name="Neulinger S.C."/>
        </authorList>
    </citation>
    <scope>NUCLEOTIDE SEQUENCE [LARGE SCALE GENOMIC DNA]</scope>
    <source>
        <strain evidence="15 16">DSM 161</strain>
    </source>
</reference>
<keyword evidence="7 10" id="KW-0573">Peptidoglycan synthesis</keyword>
<keyword evidence="5 10" id="KW-0067">ATP-binding</keyword>
<dbReference type="HAMAP" id="MF_02019">
    <property type="entry name" value="MurF"/>
    <property type="match status" value="1"/>
</dbReference>
<dbReference type="GO" id="GO:0071555">
    <property type="term" value="P:cell wall organization"/>
    <property type="evidence" value="ECO:0007669"/>
    <property type="project" value="UniProtKB-KW"/>
</dbReference>
<dbReference type="PANTHER" id="PTHR43024">
    <property type="entry name" value="UDP-N-ACETYLMURAMOYL-TRIPEPTIDE--D-ALANYL-D-ALANINE LIGASE"/>
    <property type="match status" value="1"/>
</dbReference>
<feature type="domain" description="Mur ligase C-terminal" evidence="13">
    <location>
        <begin position="340"/>
        <end position="443"/>
    </location>
</feature>
<dbReference type="RefSeq" id="WP_104522375.1">
    <property type="nucleotide sequence ID" value="NZ_NHRY01000266.1"/>
</dbReference>
<dbReference type="InterPro" id="IPR005863">
    <property type="entry name" value="UDP-N-AcMur_synth"/>
</dbReference>
<evidence type="ECO:0000256" key="7">
    <source>
        <dbReference type="ARBA" id="ARBA00022984"/>
    </source>
</evidence>
<evidence type="ECO:0000259" key="12">
    <source>
        <dbReference type="Pfam" id="PF01225"/>
    </source>
</evidence>
<dbReference type="GO" id="GO:0008766">
    <property type="term" value="F:UDP-N-acetylmuramoylalanyl-D-glutamyl-2,6-diaminopimelate-D-alanyl-D-alanine ligase activity"/>
    <property type="evidence" value="ECO:0007669"/>
    <property type="project" value="RHEA"/>
</dbReference>
<dbReference type="Pfam" id="PF02875">
    <property type="entry name" value="Mur_ligase_C"/>
    <property type="match status" value="1"/>
</dbReference>
<dbReference type="InterPro" id="IPR004101">
    <property type="entry name" value="Mur_ligase_C"/>
</dbReference>
<evidence type="ECO:0000313" key="15">
    <source>
        <dbReference type="EMBL" id="PPQ26822.1"/>
    </source>
</evidence>
<dbReference type="PANTHER" id="PTHR43024:SF1">
    <property type="entry name" value="UDP-N-ACETYLMURAMOYL-TRIPEPTIDE--D-ALANYL-D-ALANINE LIGASE"/>
    <property type="match status" value="1"/>
</dbReference>
<dbReference type="InterPro" id="IPR036615">
    <property type="entry name" value="Mur_ligase_C_dom_sf"/>
</dbReference>
<comment type="catalytic activity">
    <reaction evidence="10 11">
        <text>D-alanyl-D-alanine + UDP-N-acetyl-alpha-D-muramoyl-L-alanyl-gamma-D-glutamyl-meso-2,6-diaminopimelate + ATP = UDP-N-acetyl-alpha-D-muramoyl-L-alanyl-gamma-D-glutamyl-meso-2,6-diaminopimeloyl-D-alanyl-D-alanine + ADP + phosphate + H(+)</text>
        <dbReference type="Rhea" id="RHEA:28374"/>
        <dbReference type="ChEBI" id="CHEBI:15378"/>
        <dbReference type="ChEBI" id="CHEBI:30616"/>
        <dbReference type="ChEBI" id="CHEBI:43474"/>
        <dbReference type="ChEBI" id="CHEBI:57822"/>
        <dbReference type="ChEBI" id="CHEBI:61386"/>
        <dbReference type="ChEBI" id="CHEBI:83905"/>
        <dbReference type="ChEBI" id="CHEBI:456216"/>
        <dbReference type="EC" id="6.3.2.10"/>
    </reaction>
</comment>
<dbReference type="Pfam" id="PF08245">
    <property type="entry name" value="Mur_ligase_M"/>
    <property type="match status" value="1"/>
</dbReference>
<comment type="caution">
    <text evidence="15">The sequence shown here is derived from an EMBL/GenBank/DDBJ whole genome shotgun (WGS) entry which is preliminary data.</text>
</comment>
<dbReference type="EC" id="6.3.2.10" evidence="10 11"/>
<evidence type="ECO:0000313" key="16">
    <source>
        <dbReference type="Proteomes" id="UP000239724"/>
    </source>
</evidence>
<dbReference type="GO" id="GO:0009252">
    <property type="term" value="P:peptidoglycan biosynthetic process"/>
    <property type="evidence" value="ECO:0007669"/>
    <property type="project" value="UniProtKB-UniRule"/>
</dbReference>
<dbReference type="GO" id="GO:0047480">
    <property type="term" value="F:UDP-N-acetylmuramoyl-tripeptide-D-alanyl-D-alanine ligase activity"/>
    <property type="evidence" value="ECO:0007669"/>
    <property type="project" value="UniProtKB-UniRule"/>
</dbReference>
<dbReference type="Proteomes" id="UP000239724">
    <property type="component" value="Unassembled WGS sequence"/>
</dbReference>
<dbReference type="InterPro" id="IPR035911">
    <property type="entry name" value="MurE/MurF_N"/>
</dbReference>
<name>A0A2S6MWT0_RHOGL</name>
<dbReference type="InterPro" id="IPR000713">
    <property type="entry name" value="Mur_ligase_N"/>
</dbReference>
<evidence type="ECO:0000256" key="11">
    <source>
        <dbReference type="RuleBase" id="RU004136"/>
    </source>
</evidence>
<dbReference type="GO" id="GO:0051301">
    <property type="term" value="P:cell division"/>
    <property type="evidence" value="ECO:0007669"/>
    <property type="project" value="UniProtKB-KW"/>
</dbReference>
<comment type="function">
    <text evidence="10 11">Involved in cell wall formation. Catalyzes the final step in the synthesis of UDP-N-acetylmuramoyl-pentapeptide, the precursor of murein.</text>
</comment>
<comment type="subcellular location">
    <subcellularLocation>
        <location evidence="10 11">Cytoplasm</location>
    </subcellularLocation>
</comment>
<keyword evidence="9 10" id="KW-0961">Cell wall biogenesis/degradation</keyword>
<dbReference type="Gene3D" id="3.40.1390.10">
    <property type="entry name" value="MurE/MurF, N-terminal domain"/>
    <property type="match status" value="1"/>
</dbReference>
<keyword evidence="16" id="KW-1185">Reference proteome</keyword>
<gene>
    <name evidence="10" type="primary">murF</name>
    <name evidence="15" type="ORF">CCS01_29255</name>
</gene>
<dbReference type="GO" id="GO:0005737">
    <property type="term" value="C:cytoplasm"/>
    <property type="evidence" value="ECO:0007669"/>
    <property type="project" value="UniProtKB-SubCell"/>
</dbReference>
<evidence type="ECO:0000256" key="4">
    <source>
        <dbReference type="ARBA" id="ARBA00022741"/>
    </source>
</evidence>
<dbReference type="InterPro" id="IPR013221">
    <property type="entry name" value="Mur_ligase_cen"/>
</dbReference>
<evidence type="ECO:0000259" key="14">
    <source>
        <dbReference type="Pfam" id="PF08245"/>
    </source>
</evidence>
<dbReference type="GO" id="GO:0008360">
    <property type="term" value="P:regulation of cell shape"/>
    <property type="evidence" value="ECO:0007669"/>
    <property type="project" value="UniProtKB-KW"/>
</dbReference>
<evidence type="ECO:0000256" key="8">
    <source>
        <dbReference type="ARBA" id="ARBA00023306"/>
    </source>
</evidence>
<evidence type="ECO:0000256" key="10">
    <source>
        <dbReference type="HAMAP-Rule" id="MF_02019"/>
    </source>
</evidence>
<proteinExistence type="inferred from homology"/>
<dbReference type="EMBL" id="NHRY01000266">
    <property type="protein sequence ID" value="PPQ26822.1"/>
    <property type="molecule type" value="Genomic_DNA"/>
</dbReference>
<dbReference type="OrthoDB" id="9800958at2"/>
<dbReference type="Pfam" id="PF01225">
    <property type="entry name" value="Mur_ligase"/>
    <property type="match status" value="1"/>
</dbReference>
<feature type="domain" description="Mur ligase N-terminal catalytic" evidence="12">
    <location>
        <begin position="26"/>
        <end position="72"/>
    </location>
</feature>
<evidence type="ECO:0000256" key="1">
    <source>
        <dbReference type="ARBA" id="ARBA00022490"/>
    </source>
</evidence>
<dbReference type="NCBIfam" id="TIGR01143">
    <property type="entry name" value="murF"/>
    <property type="match status" value="1"/>
</dbReference>
<feature type="binding site" evidence="10">
    <location>
        <begin position="113"/>
        <end position="119"/>
    </location>
    <ligand>
        <name>ATP</name>
        <dbReference type="ChEBI" id="CHEBI:30616"/>
    </ligand>
</feature>
<accession>A0A2S6MWT0</accession>
<feature type="domain" description="Mur ligase central" evidence="14">
    <location>
        <begin position="111"/>
        <end position="298"/>
    </location>
</feature>
<evidence type="ECO:0000256" key="3">
    <source>
        <dbReference type="ARBA" id="ARBA00022618"/>
    </source>
</evidence>
<dbReference type="AlphaFoldDB" id="A0A2S6MWT0"/>
<evidence type="ECO:0000259" key="13">
    <source>
        <dbReference type="Pfam" id="PF02875"/>
    </source>
</evidence>
<dbReference type="SUPFAM" id="SSF63418">
    <property type="entry name" value="MurE/MurF N-terminal domain"/>
    <property type="match status" value="1"/>
</dbReference>
<keyword evidence="3 10" id="KW-0132">Cell division</keyword>
<keyword evidence="8 10" id="KW-0131">Cell cycle</keyword>
<sequence length="470" mass="47898">MTLPLWTADELVDATGGYLSAPFDATGVSIDTRTLAAGDLFVALVGEGRDGHAFVANAQAAGAAGAMVHQDAGSGLPVLHVDDTLAALARLGGFARARFGDGDAGGRLVAVTGSVGKTTTKEMLRVALSVFGPAHAAAASYNNHWGLPLTLARTPRAAKFCIAEIGMNHAGEIEPLARLARPHVGVITTIAKAHVGHLGSIEAIADEKACIMRGLERGGIAVLPVDSPLFPRLRAASGKTSVMTFGADPAADVRLVDVEADADGSLLHVNIVGHTTSLRLKAPGRHMAMNAVATLAAVVALGLDPTNAVTALETFAPVAGRGVRREISLAGGTALLLDESYNGNGASMRAALDVLRLQPARRRIAVLGDMLELGDEGPPEHAALADAVNQSADLLFTCGPLMRNLFDAIPASRRGAHAADSGALAPIVASFITPGDAILVKGSLGSGMRRVIEAIGAVTSRPSTVTAGAG</sequence>
<dbReference type="Gene3D" id="3.40.1190.10">
    <property type="entry name" value="Mur-like, catalytic domain"/>
    <property type="match status" value="1"/>
</dbReference>
<keyword evidence="1 10" id="KW-0963">Cytoplasm</keyword>
<evidence type="ECO:0000256" key="2">
    <source>
        <dbReference type="ARBA" id="ARBA00022598"/>
    </source>
</evidence>
<dbReference type="Gene3D" id="3.90.190.20">
    <property type="entry name" value="Mur ligase, C-terminal domain"/>
    <property type="match status" value="1"/>
</dbReference>
<keyword evidence="2 10" id="KW-0436">Ligase</keyword>
<keyword evidence="4 10" id="KW-0547">Nucleotide-binding</keyword>
<evidence type="ECO:0000256" key="5">
    <source>
        <dbReference type="ARBA" id="ARBA00022840"/>
    </source>
</evidence>
<protein>
    <recommendedName>
        <fullName evidence="10 11">UDP-N-acetylmuramoyl-tripeptide--D-alanyl-D-alanine ligase</fullName>
        <ecNumber evidence="10 11">6.3.2.10</ecNumber>
    </recommendedName>
    <alternativeName>
        <fullName evidence="10">D-alanyl-D-alanine-adding enzyme</fullName>
    </alternativeName>
</protein>
<dbReference type="InterPro" id="IPR051046">
    <property type="entry name" value="MurCDEF_CellWall_CoF430Synth"/>
</dbReference>
<dbReference type="UniPathway" id="UPA00219"/>
<evidence type="ECO:0000256" key="6">
    <source>
        <dbReference type="ARBA" id="ARBA00022960"/>
    </source>
</evidence>
<comment type="similarity">
    <text evidence="10">Belongs to the MurCDEF family. MurF subfamily.</text>
</comment>
<keyword evidence="6 10" id="KW-0133">Cell shape</keyword>
<dbReference type="SUPFAM" id="SSF53244">
    <property type="entry name" value="MurD-like peptide ligases, peptide-binding domain"/>
    <property type="match status" value="1"/>
</dbReference>
<comment type="pathway">
    <text evidence="10 11">Cell wall biogenesis; peptidoglycan biosynthesis.</text>
</comment>